<feature type="transmembrane region" description="Helical" evidence="2">
    <location>
        <begin position="6"/>
        <end position="24"/>
    </location>
</feature>
<keyword evidence="3" id="KW-1185">Reference proteome</keyword>
<keyword evidence="2" id="KW-0472">Membrane</keyword>
<reference evidence="3" key="1">
    <citation type="submission" date="2014-07" db="EMBL/GenBank/DDBJ databases">
        <authorList>
            <person name="Martin A.A"/>
            <person name="De Silva N."/>
        </authorList>
    </citation>
    <scope>NUCLEOTIDE SEQUENCE</scope>
</reference>
<dbReference type="AlphaFoldDB" id="A0A0K0G3S7"/>
<proteinExistence type="predicted"/>
<accession>A0A0K0G3S7</accession>
<dbReference type="Proteomes" id="UP000035680">
    <property type="component" value="Unassembled WGS sequence"/>
</dbReference>
<evidence type="ECO:0000313" key="4">
    <source>
        <dbReference type="WBParaSite" id="SVE_1938400.1"/>
    </source>
</evidence>
<organism evidence="3 4">
    <name type="scientific">Strongyloides venezuelensis</name>
    <name type="common">Threadworm</name>
    <dbReference type="NCBI Taxonomy" id="75913"/>
    <lineage>
        <taxon>Eukaryota</taxon>
        <taxon>Metazoa</taxon>
        <taxon>Ecdysozoa</taxon>
        <taxon>Nematoda</taxon>
        <taxon>Chromadorea</taxon>
        <taxon>Rhabditida</taxon>
        <taxon>Tylenchina</taxon>
        <taxon>Panagrolaimomorpha</taxon>
        <taxon>Strongyloidoidea</taxon>
        <taxon>Strongyloididae</taxon>
        <taxon>Strongyloides</taxon>
    </lineage>
</organism>
<protein>
    <submittedName>
        <fullName evidence="4">Uncharacterized protein</fullName>
    </submittedName>
</protein>
<feature type="region of interest" description="Disordered" evidence="1">
    <location>
        <begin position="296"/>
        <end position="373"/>
    </location>
</feature>
<feature type="region of interest" description="Disordered" evidence="1">
    <location>
        <begin position="69"/>
        <end position="118"/>
    </location>
</feature>
<feature type="compositionally biased region" description="Basic and acidic residues" evidence="1">
    <location>
        <begin position="76"/>
        <end position="101"/>
    </location>
</feature>
<feature type="compositionally biased region" description="Polar residues" evidence="1">
    <location>
        <begin position="103"/>
        <end position="118"/>
    </location>
</feature>
<feature type="region of interest" description="Disordered" evidence="1">
    <location>
        <begin position="218"/>
        <end position="258"/>
    </location>
</feature>
<keyword evidence="2" id="KW-1133">Transmembrane helix</keyword>
<evidence type="ECO:0000313" key="3">
    <source>
        <dbReference type="Proteomes" id="UP000035680"/>
    </source>
</evidence>
<dbReference type="WBParaSite" id="SVE_1938400.1">
    <property type="protein sequence ID" value="SVE_1938400.1"/>
    <property type="gene ID" value="SVE_1938400"/>
</dbReference>
<evidence type="ECO:0000256" key="1">
    <source>
        <dbReference type="SAM" id="MobiDB-lite"/>
    </source>
</evidence>
<sequence>MDFIYLCPSIVFLFTILYYFLLTCTTKKKDGKRNAYKGISRTPSVFAKDRRNKVKPEIEVLSLREEKVNSSSISKRTKEKDRKSNALSSKEKNGNNLERKSNNSKNQLFQPKNMSIKNPTVHTFKNNNYDLQMTQKQPVGIVIEGNPIIQAKEAVEIPKNVIDPVKTVGDYEEESPNDKNKQVEDPIKTIMNEPDLQKCTQVDDEINTVVPGKLCETQPFDLPQKEELKNGVTPPKQIDSQKNNDGKSEVGSLVNDSKVMNDQYETLNNIEFAIPLPMPPPPDNKSIKDVNVEVKMTNDKVDAEKIDDKKKSVDKKDVVVNKKEERISNGGLKSDENKKELNKTQEKKSVTPKVENKDKKPFKDEKNKGSPNK</sequence>
<keyword evidence="2" id="KW-0812">Transmembrane</keyword>
<name>A0A0K0G3S7_STRVS</name>
<reference evidence="4" key="2">
    <citation type="submission" date="2015-08" db="UniProtKB">
        <authorList>
            <consortium name="WormBaseParasite"/>
        </authorList>
    </citation>
    <scope>IDENTIFICATION</scope>
</reference>
<evidence type="ECO:0000256" key="2">
    <source>
        <dbReference type="SAM" id="Phobius"/>
    </source>
</evidence>